<feature type="transmembrane region" description="Helical" evidence="2">
    <location>
        <begin position="460"/>
        <end position="477"/>
    </location>
</feature>
<keyword evidence="2" id="KW-0472">Membrane</keyword>
<organism evidence="3 4">
    <name type="scientific">Diaphorina citri</name>
    <name type="common">Asian citrus psyllid</name>
    <dbReference type="NCBI Taxonomy" id="121845"/>
    <lineage>
        <taxon>Eukaryota</taxon>
        <taxon>Metazoa</taxon>
        <taxon>Ecdysozoa</taxon>
        <taxon>Arthropoda</taxon>
        <taxon>Hexapoda</taxon>
        <taxon>Insecta</taxon>
        <taxon>Pterygota</taxon>
        <taxon>Neoptera</taxon>
        <taxon>Paraneoptera</taxon>
        <taxon>Hemiptera</taxon>
        <taxon>Sternorrhyncha</taxon>
        <taxon>Psylloidea</taxon>
        <taxon>Psyllidae</taxon>
        <taxon>Diaphorininae</taxon>
        <taxon>Diaphorina</taxon>
    </lineage>
</organism>
<evidence type="ECO:0000313" key="4">
    <source>
        <dbReference type="RefSeq" id="XP_026682226.1"/>
    </source>
</evidence>
<feature type="region of interest" description="Disordered" evidence="1">
    <location>
        <begin position="40"/>
        <end position="59"/>
    </location>
</feature>
<name>A0A3Q0J197_DIACI</name>
<dbReference type="GeneID" id="113469028"/>
<keyword evidence="2" id="KW-0812">Transmembrane</keyword>
<keyword evidence="2" id="KW-1133">Transmembrane helix</keyword>
<dbReference type="PaxDb" id="121845-A0A3Q0J197"/>
<feature type="compositionally biased region" description="Low complexity" evidence="1">
    <location>
        <begin position="40"/>
        <end position="51"/>
    </location>
</feature>
<evidence type="ECO:0000313" key="3">
    <source>
        <dbReference type="Proteomes" id="UP000079169"/>
    </source>
</evidence>
<protein>
    <submittedName>
        <fullName evidence="4">Uncharacterized protein LOC113469028</fullName>
    </submittedName>
</protein>
<evidence type="ECO:0000256" key="2">
    <source>
        <dbReference type="SAM" id="Phobius"/>
    </source>
</evidence>
<dbReference type="AlphaFoldDB" id="A0A3Q0J197"/>
<evidence type="ECO:0000256" key="1">
    <source>
        <dbReference type="SAM" id="MobiDB-lite"/>
    </source>
</evidence>
<dbReference type="RefSeq" id="XP_026682226.1">
    <property type="nucleotide sequence ID" value="XM_026826425.1"/>
</dbReference>
<gene>
    <name evidence="4" type="primary">LOC113469028</name>
</gene>
<feature type="transmembrane region" description="Helical" evidence="2">
    <location>
        <begin position="433"/>
        <end position="454"/>
    </location>
</feature>
<dbReference type="KEGG" id="dci:113469028"/>
<sequence>MSSDDNVKNHVNSTQLFETIMFHVNRKNTTFSNLYDSLSYSNSSNSSTLENLAKHRRDTSKIRITPGKSKTVIRSSDHKRQRPRKDIQKMQQVQHELNNDYFVRDEGAEVGRNEQMVEYDVNTDAQNNEDEKLYNHKLDRSLFDRTNHNYNSNNPIHSINQLYTSFQSQDMSDYSTYATNNKNRNIEQNPMTPYFESSSILPSFTTPRTYQDSNMMRKFPQGYYYMRATTTTESPDYEYFEEEVQELPIIEAKKRWSQPALNNYNFRPLSKLSSGYGYGYSAPDQYHTGYGSSGPSYHPDYGHSAHGHSGSHGHTHHHIPVITETIIHKPAPHKFDFKKLAIIALLKFGLSKLKWFLLLKLLLLKLLKLKFILFLLFLKLYLFFKFLKFLKFLKLLLIPLLLLPVKLKFILFLLFLKLYLFFKFLKFLKFLKLLLIPLLLLPLLPLLLLASLLLFLPVPVLAPASTATTTFFVPGTGKRRRRRRDIVGVGKYPVDVKFGNFLDSEEALLLVQRIQGAEEFIVKLVCDNQDGRRESNSVYRWLSQLSSAFGLTNSRFCDKMV</sequence>
<dbReference type="Proteomes" id="UP000079169">
    <property type="component" value="Unplaced"/>
</dbReference>
<feature type="transmembrane region" description="Helical" evidence="2">
    <location>
        <begin position="396"/>
        <end position="421"/>
    </location>
</feature>
<reference evidence="4" key="1">
    <citation type="submission" date="2025-08" db="UniProtKB">
        <authorList>
            <consortium name="RefSeq"/>
        </authorList>
    </citation>
    <scope>IDENTIFICATION</scope>
</reference>
<keyword evidence="3" id="KW-1185">Reference proteome</keyword>
<accession>A0A3Q0J197</accession>
<proteinExistence type="predicted"/>
<feature type="region of interest" description="Disordered" evidence="1">
    <location>
        <begin position="65"/>
        <end position="85"/>
    </location>
</feature>